<sequence length="85" mass="9626">MPPCFADPSDKQSKYVPEGISGMIYLALDYRAERNGAESGTERRGSDTIPFRFDHIYSSAQSWFRLEMVTVATVTTTLIEALKFR</sequence>
<evidence type="ECO:0000313" key="2">
    <source>
        <dbReference type="Proteomes" id="UP001605036"/>
    </source>
</evidence>
<dbReference type="Proteomes" id="UP001605036">
    <property type="component" value="Unassembled WGS sequence"/>
</dbReference>
<keyword evidence="2" id="KW-1185">Reference proteome</keyword>
<accession>A0ABD1Y9I6</accession>
<dbReference type="AlphaFoldDB" id="A0ABD1Y9I6"/>
<organism evidence="1 2">
    <name type="scientific">Riccia fluitans</name>
    <dbReference type="NCBI Taxonomy" id="41844"/>
    <lineage>
        <taxon>Eukaryota</taxon>
        <taxon>Viridiplantae</taxon>
        <taxon>Streptophyta</taxon>
        <taxon>Embryophyta</taxon>
        <taxon>Marchantiophyta</taxon>
        <taxon>Marchantiopsida</taxon>
        <taxon>Marchantiidae</taxon>
        <taxon>Marchantiales</taxon>
        <taxon>Ricciaceae</taxon>
        <taxon>Riccia</taxon>
    </lineage>
</organism>
<gene>
    <name evidence="1" type="ORF">R1flu_003626</name>
</gene>
<proteinExistence type="predicted"/>
<dbReference type="EMBL" id="JBHFFA010000006">
    <property type="protein sequence ID" value="KAL2623421.1"/>
    <property type="molecule type" value="Genomic_DNA"/>
</dbReference>
<evidence type="ECO:0008006" key="3">
    <source>
        <dbReference type="Google" id="ProtNLM"/>
    </source>
</evidence>
<reference evidence="1 2" key="1">
    <citation type="submission" date="2024-09" db="EMBL/GenBank/DDBJ databases">
        <title>Chromosome-scale assembly of Riccia fluitans.</title>
        <authorList>
            <person name="Paukszto L."/>
            <person name="Sawicki J."/>
            <person name="Karawczyk K."/>
            <person name="Piernik-Szablinska J."/>
            <person name="Szczecinska M."/>
            <person name="Mazdziarz M."/>
        </authorList>
    </citation>
    <scope>NUCLEOTIDE SEQUENCE [LARGE SCALE GENOMIC DNA]</scope>
    <source>
        <strain evidence="1">Rf_01</strain>
        <tissue evidence="1">Aerial parts of the thallus</tissue>
    </source>
</reference>
<evidence type="ECO:0000313" key="1">
    <source>
        <dbReference type="EMBL" id="KAL2623421.1"/>
    </source>
</evidence>
<comment type="caution">
    <text evidence="1">The sequence shown here is derived from an EMBL/GenBank/DDBJ whole genome shotgun (WGS) entry which is preliminary data.</text>
</comment>
<protein>
    <recommendedName>
        <fullName evidence="3">NADH-plastoquinone oxidoreductase subunit K</fullName>
    </recommendedName>
</protein>
<name>A0ABD1Y9I6_9MARC</name>